<dbReference type="PANTHER" id="PTHR43649:SF12">
    <property type="entry name" value="DIACETYLCHITOBIOSE BINDING PROTEIN DASA"/>
    <property type="match status" value="1"/>
</dbReference>
<reference evidence="4" key="1">
    <citation type="journal article" date="2019" name="Int. J. Syst. Evol. Microbiol.">
        <title>The Global Catalogue of Microorganisms (GCM) 10K type strain sequencing project: providing services to taxonomists for standard genome sequencing and annotation.</title>
        <authorList>
            <consortium name="The Broad Institute Genomics Platform"/>
            <consortium name="The Broad Institute Genome Sequencing Center for Infectious Disease"/>
            <person name="Wu L."/>
            <person name="Ma J."/>
        </authorList>
    </citation>
    <scope>NUCLEOTIDE SEQUENCE [LARGE SCALE GENOMIC DNA]</scope>
    <source>
        <strain evidence="4">CCUG 53270</strain>
    </source>
</reference>
<keyword evidence="2" id="KW-0732">Signal</keyword>
<dbReference type="Gene3D" id="3.40.190.10">
    <property type="entry name" value="Periplasmic binding protein-like II"/>
    <property type="match status" value="1"/>
</dbReference>
<name>A0ABW3USR9_9BACL</name>
<dbReference type="InterPro" id="IPR050490">
    <property type="entry name" value="Bact_solute-bd_prot1"/>
</dbReference>
<gene>
    <name evidence="3" type="ORF">ACFQ4B_20485</name>
</gene>
<evidence type="ECO:0000313" key="4">
    <source>
        <dbReference type="Proteomes" id="UP001597180"/>
    </source>
</evidence>
<comment type="caution">
    <text evidence="3">The sequence shown here is derived from an EMBL/GenBank/DDBJ whole genome shotgun (WGS) entry which is preliminary data.</text>
</comment>
<sequence length="443" mass="49001">MNKRNLSLSMLSLTLAAGMLAGCSTGVKTEPPKETAQGGSATAPPDKPITLSFWGGVPAENGPQAVIDAWNKENPNIQVKYERYVNDDAGNLKLDTALIAEQGVDIFVNYTTPALKKRIDNGVALDLSSFTDYSIDQKMGPQAAEWKINGKYYGVPTKRNIFFMWLNKDALDKAGLKVPTDWTWQDLQDYAAKLKTDKRYGLVQSTEVYPDAMDGSLAASKYVKADGTSDFNNPIVGTWLETLNQMMKDGKSTPPLGEQLTTKMPVETVFLKGDAAMLNAGEWIFRSSNDRKANPRDFKIAFAPVPKVSKDQTNFKIRGGLGDVISIAAKSKNKEAAWKFLKWYADGGMLPMASGGRLPASKDANVAEATKLLLGNAADTYDQESLNKVVFGQFDTYNRDLPQQVLDLRREEYEKFFLGKQDIKGTLDTMAKRHNDFLNQNKK</sequence>
<evidence type="ECO:0000256" key="2">
    <source>
        <dbReference type="SAM" id="SignalP"/>
    </source>
</evidence>
<feature type="signal peptide" evidence="2">
    <location>
        <begin position="1"/>
        <end position="21"/>
    </location>
</feature>
<dbReference type="Proteomes" id="UP001597180">
    <property type="component" value="Unassembled WGS sequence"/>
</dbReference>
<dbReference type="Pfam" id="PF01547">
    <property type="entry name" value="SBP_bac_1"/>
    <property type="match status" value="1"/>
</dbReference>
<organism evidence="3 4">
    <name type="scientific">Paenibacillus vulneris</name>
    <dbReference type="NCBI Taxonomy" id="1133364"/>
    <lineage>
        <taxon>Bacteria</taxon>
        <taxon>Bacillati</taxon>
        <taxon>Bacillota</taxon>
        <taxon>Bacilli</taxon>
        <taxon>Bacillales</taxon>
        <taxon>Paenibacillaceae</taxon>
        <taxon>Paenibacillus</taxon>
    </lineage>
</organism>
<feature type="region of interest" description="Disordered" evidence="1">
    <location>
        <begin position="26"/>
        <end position="45"/>
    </location>
</feature>
<keyword evidence="4" id="KW-1185">Reference proteome</keyword>
<dbReference type="EMBL" id="JBHTLU010000031">
    <property type="protein sequence ID" value="MFD1222499.1"/>
    <property type="molecule type" value="Genomic_DNA"/>
</dbReference>
<protein>
    <submittedName>
        <fullName evidence="3">ABC transporter substrate-binding protein</fullName>
    </submittedName>
</protein>
<feature type="chain" id="PRO_5046008013" evidence="2">
    <location>
        <begin position="22"/>
        <end position="443"/>
    </location>
</feature>
<proteinExistence type="predicted"/>
<dbReference type="RefSeq" id="WP_345588080.1">
    <property type="nucleotide sequence ID" value="NZ_BAABJG010000015.1"/>
</dbReference>
<dbReference type="SUPFAM" id="SSF53850">
    <property type="entry name" value="Periplasmic binding protein-like II"/>
    <property type="match status" value="1"/>
</dbReference>
<accession>A0ABW3USR9</accession>
<dbReference type="PROSITE" id="PS51257">
    <property type="entry name" value="PROKAR_LIPOPROTEIN"/>
    <property type="match status" value="1"/>
</dbReference>
<evidence type="ECO:0000313" key="3">
    <source>
        <dbReference type="EMBL" id="MFD1222499.1"/>
    </source>
</evidence>
<evidence type="ECO:0000256" key="1">
    <source>
        <dbReference type="SAM" id="MobiDB-lite"/>
    </source>
</evidence>
<dbReference type="InterPro" id="IPR006059">
    <property type="entry name" value="SBP"/>
</dbReference>
<dbReference type="PANTHER" id="PTHR43649">
    <property type="entry name" value="ARABINOSE-BINDING PROTEIN-RELATED"/>
    <property type="match status" value="1"/>
</dbReference>